<evidence type="ECO:0000259" key="12">
    <source>
        <dbReference type="Pfam" id="PF04095"/>
    </source>
</evidence>
<evidence type="ECO:0000256" key="11">
    <source>
        <dbReference type="RuleBase" id="RU365100"/>
    </source>
</evidence>
<accession>A0A2G8JDM4</accession>
<dbReference type="GO" id="GO:0034355">
    <property type="term" value="P:NAD+ biosynthetic process via the salvage pathway"/>
    <property type="evidence" value="ECO:0007669"/>
    <property type="project" value="TreeGrafter"/>
</dbReference>
<dbReference type="GO" id="GO:0004516">
    <property type="term" value="F:nicotinate phosphoribosyltransferase activity"/>
    <property type="evidence" value="ECO:0007669"/>
    <property type="project" value="UniProtKB-UniRule"/>
</dbReference>
<comment type="catalytic activity">
    <reaction evidence="10 11">
        <text>5-phospho-alpha-D-ribose 1-diphosphate + nicotinate + ATP + H2O = nicotinate beta-D-ribonucleotide + ADP + phosphate + diphosphate</text>
        <dbReference type="Rhea" id="RHEA:36163"/>
        <dbReference type="ChEBI" id="CHEBI:15377"/>
        <dbReference type="ChEBI" id="CHEBI:30616"/>
        <dbReference type="ChEBI" id="CHEBI:32544"/>
        <dbReference type="ChEBI" id="CHEBI:33019"/>
        <dbReference type="ChEBI" id="CHEBI:43474"/>
        <dbReference type="ChEBI" id="CHEBI:57502"/>
        <dbReference type="ChEBI" id="CHEBI:58017"/>
        <dbReference type="ChEBI" id="CHEBI:456216"/>
        <dbReference type="EC" id="6.3.4.21"/>
    </reaction>
</comment>
<dbReference type="Gene3D" id="3.20.140.10">
    <property type="entry name" value="nicotinate phosphoribosyltransferase"/>
    <property type="match status" value="2"/>
</dbReference>
<dbReference type="STRING" id="307972.A0A2G8JDM4"/>
<comment type="function">
    <text evidence="9">Catalyzes the first step in the biosynthesis of NAD from nicotinic acid, the ATP-dependent synthesis of beta-nicotinate D-ribonucleotide from nicotinate and 5-phospho-D-ribose 1-phosphate. Helps prevent cellular oxidative stress via its role in NAD biosynthesis.</text>
</comment>
<dbReference type="AlphaFoldDB" id="A0A2G8JDM4"/>
<feature type="domain" description="Nicotinate/nicotinamide phosphoribosyltransferase" evidence="12">
    <location>
        <begin position="165"/>
        <end position="228"/>
    </location>
</feature>
<dbReference type="GO" id="GO:0005829">
    <property type="term" value="C:cytosol"/>
    <property type="evidence" value="ECO:0007669"/>
    <property type="project" value="TreeGrafter"/>
</dbReference>
<dbReference type="Proteomes" id="UP000230750">
    <property type="component" value="Unassembled WGS sequence"/>
</dbReference>
<comment type="similarity">
    <text evidence="2 11">Belongs to the NAPRTase family.</text>
</comment>
<comment type="caution">
    <text evidence="15">The sequence shown here is derived from an EMBL/GenBank/DDBJ whole genome shotgun (WGS) entry which is preliminary data.</text>
</comment>
<keyword evidence="6 11" id="KW-0436">Ligase</keyword>
<comment type="PTM">
    <text evidence="11">Transiently phosphorylated on a His residue during the reaction cycle. Phosphorylation strongly increases the affinity for substrates and increases the rate of nicotinate D-ribonucleotide production. Dephosphorylation regenerates the low-affinity form of the enzyme, leading to product release.</text>
</comment>
<dbReference type="Gene3D" id="3.20.20.70">
    <property type="entry name" value="Aldolase class I"/>
    <property type="match status" value="1"/>
</dbReference>
<evidence type="ECO:0000259" key="14">
    <source>
        <dbReference type="Pfam" id="PF17956"/>
    </source>
</evidence>
<evidence type="ECO:0000256" key="6">
    <source>
        <dbReference type="ARBA" id="ARBA00022598"/>
    </source>
</evidence>
<sequence>MEANGNSIPTNGVVQSLLTDLYQVTMAYSYWKNGQQNCHAVFDVFFRKNPFDGEFTIFAGLGEVLKLLRNLKYSESDIDYLKTILPANAEQEFFDYLSAADGKGIKLYSVEEGTVVFPREPLIRVEGPLPLVQLLETTILNLVNYASLVATNAARFRIAAGEDKKLLEFGLRRAQGPDGGLSASKYCYVGGFDGTSNVLAGKLFGIPVSGTHAHSYVMAHTGVSQLAHKNLSPKDRPSESVDFLTLCQKWKERVCQACRVSLGQTNDGELASYISYSLAFPNGFLALLDTYDILRSGLPNFCTVALALHELGYKAMGVRIDSGDLAYLSKEIRKVFHLISREFNVPWFADLTIVASNDIDEETLLSLNQQGHSIDAYGIGTHLVTCRKQPSLGVVFKLVQVDELARIKLSQDVAKVTIPGQKTLCRLYGKDGHALLDLMLREEEKLPEKDQRVLCRHPFE</sequence>
<proteinExistence type="inferred from homology"/>
<evidence type="ECO:0000259" key="13">
    <source>
        <dbReference type="Pfam" id="PF17767"/>
    </source>
</evidence>
<dbReference type="OrthoDB" id="193380at2759"/>
<feature type="domain" description="Nicotinate phosphoribosyltransferase N-terminal" evidence="13">
    <location>
        <begin position="17"/>
        <end position="144"/>
    </location>
</feature>
<dbReference type="UniPathway" id="UPA00253">
    <property type="reaction ID" value="UER00457"/>
</dbReference>
<dbReference type="InterPro" id="IPR036068">
    <property type="entry name" value="Nicotinate_pribotase-like_C"/>
</dbReference>
<gene>
    <name evidence="15" type="ORF">BSL78_29332</name>
</gene>
<name>A0A2G8JDM4_STIJA</name>
<keyword evidence="8 11" id="KW-0808">Transferase</keyword>
<dbReference type="InterPro" id="IPR041619">
    <property type="entry name" value="NAPRTase_C"/>
</dbReference>
<evidence type="ECO:0000256" key="1">
    <source>
        <dbReference type="ARBA" id="ARBA00004952"/>
    </source>
</evidence>
<dbReference type="InterPro" id="IPR041525">
    <property type="entry name" value="N/Namide_PRibTrfase"/>
</dbReference>
<evidence type="ECO:0000256" key="3">
    <source>
        <dbReference type="ARBA" id="ARBA00013236"/>
    </source>
</evidence>
<keyword evidence="5" id="KW-0597">Phosphoprotein</keyword>
<dbReference type="InterPro" id="IPR013785">
    <property type="entry name" value="Aldolase_TIM"/>
</dbReference>
<dbReference type="InterPro" id="IPR040727">
    <property type="entry name" value="NAPRTase_N"/>
</dbReference>
<evidence type="ECO:0000313" key="15">
    <source>
        <dbReference type="EMBL" id="PIK33848.1"/>
    </source>
</evidence>
<dbReference type="Pfam" id="PF17956">
    <property type="entry name" value="NAPRTase_C"/>
    <property type="match status" value="1"/>
</dbReference>
<dbReference type="PIRSF" id="PIRSF000484">
    <property type="entry name" value="NAPRT"/>
    <property type="match status" value="1"/>
</dbReference>
<dbReference type="PANTHER" id="PTHR11098">
    <property type="entry name" value="NICOTINATE PHOSPHORIBOSYLTRANSFERASE"/>
    <property type="match status" value="1"/>
</dbReference>
<dbReference type="NCBIfam" id="TIGR01513">
    <property type="entry name" value="NAPRTase_put"/>
    <property type="match status" value="1"/>
</dbReference>
<dbReference type="SUPFAM" id="SSF51690">
    <property type="entry name" value="Nicotinate/Quinolinate PRTase C-terminal domain-like"/>
    <property type="match status" value="1"/>
</dbReference>
<dbReference type="PANTHER" id="PTHR11098:SF1">
    <property type="entry name" value="NICOTINATE PHOSPHORIBOSYLTRANSFERASE"/>
    <property type="match status" value="1"/>
</dbReference>
<evidence type="ECO:0000256" key="8">
    <source>
        <dbReference type="ARBA" id="ARBA00022679"/>
    </source>
</evidence>
<evidence type="ECO:0000313" key="16">
    <source>
        <dbReference type="Proteomes" id="UP000230750"/>
    </source>
</evidence>
<dbReference type="CDD" id="cd01570">
    <property type="entry name" value="NAPRTase_A"/>
    <property type="match status" value="1"/>
</dbReference>
<dbReference type="SUPFAM" id="SSF54675">
    <property type="entry name" value="Nicotinate/Quinolinate PRTase N-terminal domain-like"/>
    <property type="match status" value="1"/>
</dbReference>
<dbReference type="GO" id="GO:0016740">
    <property type="term" value="F:transferase activity"/>
    <property type="evidence" value="ECO:0007669"/>
    <property type="project" value="UniProtKB-KW"/>
</dbReference>
<dbReference type="InterPro" id="IPR007229">
    <property type="entry name" value="Nic_PRibTrfase-Fam"/>
</dbReference>
<dbReference type="EC" id="6.3.4.21" evidence="3 11"/>
<reference evidence="15 16" key="1">
    <citation type="journal article" date="2017" name="PLoS Biol.">
        <title>The sea cucumber genome provides insights into morphological evolution and visceral regeneration.</title>
        <authorList>
            <person name="Zhang X."/>
            <person name="Sun L."/>
            <person name="Yuan J."/>
            <person name="Sun Y."/>
            <person name="Gao Y."/>
            <person name="Zhang L."/>
            <person name="Li S."/>
            <person name="Dai H."/>
            <person name="Hamel J.F."/>
            <person name="Liu C."/>
            <person name="Yu Y."/>
            <person name="Liu S."/>
            <person name="Lin W."/>
            <person name="Guo K."/>
            <person name="Jin S."/>
            <person name="Xu P."/>
            <person name="Storey K.B."/>
            <person name="Huan P."/>
            <person name="Zhang T."/>
            <person name="Zhou Y."/>
            <person name="Zhang J."/>
            <person name="Lin C."/>
            <person name="Li X."/>
            <person name="Xing L."/>
            <person name="Huo D."/>
            <person name="Sun M."/>
            <person name="Wang L."/>
            <person name="Mercier A."/>
            <person name="Li F."/>
            <person name="Yang H."/>
            <person name="Xiang J."/>
        </authorList>
    </citation>
    <scope>NUCLEOTIDE SEQUENCE [LARGE SCALE GENOMIC DNA]</scope>
    <source>
        <strain evidence="15">Shaxun</strain>
        <tissue evidence="15">Muscle</tissue>
    </source>
</reference>
<dbReference type="Pfam" id="PF04095">
    <property type="entry name" value="NAPRTase"/>
    <property type="match status" value="1"/>
</dbReference>
<evidence type="ECO:0000256" key="2">
    <source>
        <dbReference type="ARBA" id="ARBA00010897"/>
    </source>
</evidence>
<dbReference type="FunFam" id="3.20.140.10:FF:000002">
    <property type="entry name" value="Nicotinate phosphoribosyltransferase"/>
    <property type="match status" value="1"/>
</dbReference>
<keyword evidence="7 11" id="KW-0662">Pyridine nucleotide biosynthesis</keyword>
<keyword evidence="16" id="KW-1185">Reference proteome</keyword>
<feature type="non-terminal residue" evidence="15">
    <location>
        <position position="460"/>
    </location>
</feature>
<dbReference type="InterPro" id="IPR006405">
    <property type="entry name" value="Nic_PRibTrfase_pncB"/>
</dbReference>
<feature type="domain" description="Nicotinate phosphoribosyltransferase C-terminal" evidence="14">
    <location>
        <begin position="421"/>
        <end position="460"/>
    </location>
</feature>
<evidence type="ECO:0000256" key="7">
    <source>
        <dbReference type="ARBA" id="ARBA00022642"/>
    </source>
</evidence>
<evidence type="ECO:0000256" key="10">
    <source>
        <dbReference type="ARBA" id="ARBA00048668"/>
    </source>
</evidence>
<evidence type="ECO:0000256" key="9">
    <source>
        <dbReference type="ARBA" id="ARBA00023426"/>
    </source>
</evidence>
<comment type="pathway">
    <text evidence="1 11">Cofactor biosynthesis; NAD(+) biosynthesis; nicotinate D-ribonucleotide from nicotinate: step 1/1.</text>
</comment>
<evidence type="ECO:0000256" key="5">
    <source>
        <dbReference type="ARBA" id="ARBA00022553"/>
    </source>
</evidence>
<evidence type="ECO:0000256" key="4">
    <source>
        <dbReference type="ARBA" id="ARBA00021569"/>
    </source>
</evidence>
<dbReference type="EMBL" id="MRZV01002385">
    <property type="protein sequence ID" value="PIK33848.1"/>
    <property type="molecule type" value="Genomic_DNA"/>
</dbReference>
<protein>
    <recommendedName>
        <fullName evidence="4 11">Nicotinate phosphoribosyltransferase</fullName>
        <ecNumber evidence="3 11">6.3.4.21</ecNumber>
    </recommendedName>
</protein>
<dbReference type="Pfam" id="PF17767">
    <property type="entry name" value="NAPRTase_N"/>
    <property type="match status" value="1"/>
</dbReference>
<organism evidence="15 16">
    <name type="scientific">Stichopus japonicus</name>
    <name type="common">Sea cucumber</name>
    <dbReference type="NCBI Taxonomy" id="307972"/>
    <lineage>
        <taxon>Eukaryota</taxon>
        <taxon>Metazoa</taxon>
        <taxon>Echinodermata</taxon>
        <taxon>Eleutherozoa</taxon>
        <taxon>Echinozoa</taxon>
        <taxon>Holothuroidea</taxon>
        <taxon>Aspidochirotacea</taxon>
        <taxon>Aspidochirotida</taxon>
        <taxon>Stichopodidae</taxon>
        <taxon>Apostichopus</taxon>
    </lineage>
</organism>